<evidence type="ECO:0000256" key="8">
    <source>
        <dbReference type="PIRSR" id="PIRSR600175-1"/>
    </source>
</evidence>
<dbReference type="SUPFAM" id="SSF161070">
    <property type="entry name" value="SNF-like"/>
    <property type="match status" value="1"/>
</dbReference>
<evidence type="ECO:0000256" key="7">
    <source>
        <dbReference type="ARBA" id="ARBA00023136"/>
    </source>
</evidence>
<dbReference type="GO" id="GO:0089718">
    <property type="term" value="P:amino acid import across plasma membrane"/>
    <property type="evidence" value="ECO:0007669"/>
    <property type="project" value="TreeGrafter"/>
</dbReference>
<feature type="transmembrane region" description="Helical" evidence="9">
    <location>
        <begin position="218"/>
        <end position="243"/>
    </location>
</feature>
<evidence type="ECO:0000256" key="2">
    <source>
        <dbReference type="ARBA" id="ARBA00006459"/>
    </source>
</evidence>
<keyword evidence="6 9" id="KW-1133">Transmembrane helix</keyword>
<evidence type="ECO:0000256" key="1">
    <source>
        <dbReference type="ARBA" id="ARBA00004141"/>
    </source>
</evidence>
<feature type="binding site" evidence="8">
    <location>
        <position position="329"/>
    </location>
    <ligand>
        <name>Na(+)</name>
        <dbReference type="ChEBI" id="CHEBI:29101"/>
        <label>1</label>
    </ligand>
</feature>
<keyword evidence="3" id="KW-0813">Transport</keyword>
<evidence type="ECO:0000256" key="9">
    <source>
        <dbReference type="SAM" id="Phobius"/>
    </source>
</evidence>
<feature type="binding site" evidence="8">
    <location>
        <position position="229"/>
    </location>
    <ligand>
        <name>Na(+)</name>
        <dbReference type="ChEBI" id="CHEBI:29101"/>
        <label>1</label>
    </ligand>
</feature>
<dbReference type="GO" id="GO:0046872">
    <property type="term" value="F:metal ion binding"/>
    <property type="evidence" value="ECO:0007669"/>
    <property type="project" value="UniProtKB-KW"/>
</dbReference>
<dbReference type="GO" id="GO:0015179">
    <property type="term" value="F:L-amino acid transmembrane transporter activity"/>
    <property type="evidence" value="ECO:0007669"/>
    <property type="project" value="TreeGrafter"/>
</dbReference>
<dbReference type="RefSeq" id="XP_052132909.1">
    <property type="nucleotide sequence ID" value="XM_052276949.1"/>
</dbReference>
<evidence type="ECO:0000313" key="11">
    <source>
        <dbReference type="RefSeq" id="XP_052132909.1"/>
    </source>
</evidence>
<organism evidence="10 11">
    <name type="scientific">Frankliniella occidentalis</name>
    <name type="common">Western flower thrips</name>
    <name type="synonym">Euthrips occidentalis</name>
    <dbReference type="NCBI Taxonomy" id="133901"/>
    <lineage>
        <taxon>Eukaryota</taxon>
        <taxon>Metazoa</taxon>
        <taxon>Ecdysozoa</taxon>
        <taxon>Arthropoda</taxon>
        <taxon>Hexapoda</taxon>
        <taxon>Insecta</taxon>
        <taxon>Pterygota</taxon>
        <taxon>Neoptera</taxon>
        <taxon>Paraneoptera</taxon>
        <taxon>Thysanoptera</taxon>
        <taxon>Terebrantia</taxon>
        <taxon>Thripoidea</taxon>
        <taxon>Thripidae</taxon>
        <taxon>Frankliniella</taxon>
    </lineage>
</organism>
<dbReference type="PROSITE" id="PS50267">
    <property type="entry name" value="NA_NEUROTRAN_SYMP_3"/>
    <property type="match status" value="1"/>
</dbReference>
<sequence length="339" mass="37107">AFLIPYLIMMALAGKPMYFLELAMGQFGGVGPLAMWNCCPIAKGVGCAMVTVSLVVCIYYNVIMSYTVYYMVASFAAEVPWAKCDPAWADMATCYTRTSGAESVNGTNTTAMPASNTGKETASLQYWERHVLHLSDGIEHMGPVKGDLAACLLFSWCIVVLCLVKGIKTSGKVVYFAATFPYVILFTLLITGLCQEGAWSGVAYFLLPDWKKLLDIQVWQAAAGQMFFSLSVSMGGLIMYSSYNDFRNNVYRDALVVSVMDTLTSIISGTVTFSILGAMAHDLNVPIQEVVKEGPGLAFVAYPEALLRLPMPQLWAVLFFLMLFVLGLDSEVRTTENNN</sequence>
<keyword evidence="4 9" id="KW-0812">Transmembrane</keyword>
<evidence type="ECO:0000256" key="5">
    <source>
        <dbReference type="ARBA" id="ARBA00022847"/>
    </source>
</evidence>
<feature type="transmembrane region" description="Helical" evidence="9">
    <location>
        <begin position="173"/>
        <end position="198"/>
    </location>
</feature>
<evidence type="ECO:0000313" key="10">
    <source>
        <dbReference type="Proteomes" id="UP000504606"/>
    </source>
</evidence>
<dbReference type="GO" id="GO:0015187">
    <property type="term" value="F:glycine transmembrane transporter activity"/>
    <property type="evidence" value="ECO:0007669"/>
    <property type="project" value="TreeGrafter"/>
</dbReference>
<dbReference type="Pfam" id="PF00209">
    <property type="entry name" value="SNF"/>
    <property type="match status" value="1"/>
</dbReference>
<accession>A0A9C6XD05</accession>
<dbReference type="GeneID" id="127752209"/>
<dbReference type="AlphaFoldDB" id="A0A9C6XD05"/>
<comment type="similarity">
    <text evidence="2">Belongs to the sodium:neurotransmitter symporter (SNF) (TC 2.A.22) family.</text>
</comment>
<feature type="binding site" evidence="8">
    <location>
        <position position="330"/>
    </location>
    <ligand>
        <name>Na(+)</name>
        <dbReference type="ChEBI" id="CHEBI:29101"/>
        <label>1</label>
    </ligand>
</feature>
<keyword evidence="8" id="KW-0479">Metal-binding</keyword>
<reference evidence="11" key="1">
    <citation type="submission" date="2025-08" db="UniProtKB">
        <authorList>
            <consortium name="RefSeq"/>
        </authorList>
    </citation>
    <scope>IDENTIFICATION</scope>
    <source>
        <tissue evidence="11">Whole organism</tissue>
    </source>
</reference>
<keyword evidence="7 9" id="KW-0472">Membrane</keyword>
<keyword evidence="5" id="KW-0769">Symport</keyword>
<dbReference type="InterPro" id="IPR037272">
    <property type="entry name" value="SNS_sf"/>
</dbReference>
<dbReference type="GO" id="GO:0005886">
    <property type="term" value="C:plasma membrane"/>
    <property type="evidence" value="ECO:0007669"/>
    <property type="project" value="TreeGrafter"/>
</dbReference>
<feature type="binding site" evidence="8">
    <location>
        <position position="326"/>
    </location>
    <ligand>
        <name>Na(+)</name>
        <dbReference type="ChEBI" id="CHEBI:29101"/>
        <label>1</label>
    </ligand>
</feature>
<dbReference type="InterPro" id="IPR000175">
    <property type="entry name" value="Na/ntran_symport"/>
</dbReference>
<dbReference type="PANTHER" id="PTHR11616:SF236">
    <property type="entry name" value="TRANSPORTER"/>
    <property type="match status" value="1"/>
</dbReference>
<dbReference type="GO" id="GO:0005283">
    <property type="term" value="F:amino acid:sodium symporter activity"/>
    <property type="evidence" value="ECO:0007669"/>
    <property type="project" value="TreeGrafter"/>
</dbReference>
<feature type="non-terminal residue" evidence="11">
    <location>
        <position position="1"/>
    </location>
</feature>
<feature type="transmembrane region" description="Helical" evidence="9">
    <location>
        <begin position="255"/>
        <end position="276"/>
    </location>
</feature>
<name>A0A9C6XD05_FRAOC</name>
<dbReference type="KEGG" id="foc:127752209"/>
<protein>
    <submittedName>
        <fullName evidence="11">Sodium-dependent proline transporter-like</fullName>
    </submittedName>
</protein>
<keyword evidence="10" id="KW-1185">Reference proteome</keyword>
<evidence type="ECO:0000256" key="3">
    <source>
        <dbReference type="ARBA" id="ARBA00022448"/>
    </source>
</evidence>
<dbReference type="Proteomes" id="UP000504606">
    <property type="component" value="Unplaced"/>
</dbReference>
<dbReference type="OrthoDB" id="6581954at2759"/>
<proteinExistence type="inferred from homology"/>
<comment type="subcellular location">
    <subcellularLocation>
        <location evidence="1">Membrane</location>
        <topology evidence="1">Multi-pass membrane protein</topology>
    </subcellularLocation>
</comment>
<dbReference type="PRINTS" id="PR00176">
    <property type="entry name" value="NANEUSMPORT"/>
</dbReference>
<feature type="transmembrane region" description="Helical" evidence="9">
    <location>
        <begin position="312"/>
        <end position="328"/>
    </location>
</feature>
<feature type="transmembrane region" description="Helical" evidence="9">
    <location>
        <begin position="48"/>
        <end position="72"/>
    </location>
</feature>
<keyword evidence="8" id="KW-0915">Sodium</keyword>
<dbReference type="PANTHER" id="PTHR11616">
    <property type="entry name" value="SODIUM/CHLORIDE DEPENDENT TRANSPORTER"/>
    <property type="match status" value="1"/>
</dbReference>
<evidence type="ECO:0000256" key="6">
    <source>
        <dbReference type="ARBA" id="ARBA00022989"/>
    </source>
</evidence>
<gene>
    <name evidence="11" type="primary">LOC127752209</name>
</gene>
<evidence type="ECO:0000256" key="4">
    <source>
        <dbReference type="ARBA" id="ARBA00022692"/>
    </source>
</evidence>